<dbReference type="PANTHER" id="PTHR11157">
    <property type="entry name" value="FATTY ACID ACYL TRANSFERASE-RELATED"/>
    <property type="match status" value="1"/>
</dbReference>
<proteinExistence type="inferred from homology"/>
<name>A0A1E5RGE5_9ASCO</name>
<dbReference type="AlphaFoldDB" id="A0A1E5RGE5"/>
<dbReference type="InParanoid" id="A0A1E5RGE5"/>
<feature type="transmembrane region" description="Helical" evidence="12">
    <location>
        <begin position="96"/>
        <end position="114"/>
    </location>
</feature>
<dbReference type="OrthoDB" id="434092at2759"/>
<evidence type="ECO:0000256" key="1">
    <source>
        <dbReference type="ARBA" id="ARBA00004141"/>
    </source>
</evidence>
<dbReference type="PROSITE" id="PS01188">
    <property type="entry name" value="ELO"/>
    <property type="match status" value="1"/>
</dbReference>
<keyword evidence="14" id="KW-1185">Reference proteome</keyword>
<keyword evidence="4 12" id="KW-0808">Transferase</keyword>
<evidence type="ECO:0000256" key="10">
    <source>
        <dbReference type="ARBA" id="ARBA00023160"/>
    </source>
</evidence>
<dbReference type="InterPro" id="IPR030457">
    <property type="entry name" value="ELO_CS"/>
</dbReference>
<keyword evidence="9 12" id="KW-0472">Membrane</keyword>
<dbReference type="GO" id="GO:0034626">
    <property type="term" value="P:fatty acid elongation, polyunsaturated fatty acid"/>
    <property type="evidence" value="ECO:0007669"/>
    <property type="project" value="TreeGrafter"/>
</dbReference>
<dbReference type="STRING" id="56408.A0A1E5RGE5"/>
<sequence length="339" mass="38929">MSLFASSLLEKYTPTLDHVFFNIDLFGKFDEVVNFATQGKFVPSEFQFIQGETPLATFPVVAGAIVTYYITIFGGKYVLQDSKPFVLKRVSQIHNLFLTALSGTLLVLFIEQLVPMLYKHGLYYAICDQGAWTQPMVCLYYLNYLTKFVEFTDTVLLVLKHKKLTFLHTYHHGATALLCYTQLTGETSISWVPICLNLAVHCLMYWYYFLASRGIRVWWKEWVTRFQIIQFILDIGFIYFATYQKFVYNFFPSLPHCGDCVGSPIATFNGCAIISSYLFLFIAFYIEVYRKNTKKSKIVKRTAGGVAARVNEYVQVDVKNTVTPSPSPAPRRLLKSRRA</sequence>
<dbReference type="EMBL" id="LPNM01000006">
    <property type="protein sequence ID" value="OEJ85981.1"/>
    <property type="molecule type" value="Genomic_DNA"/>
</dbReference>
<comment type="catalytic activity">
    <reaction evidence="12">
        <text>an acyl-CoA + malonyl-CoA + H(+) = a 3-oxoacyl-CoA + CO2 + CoA</text>
        <dbReference type="Rhea" id="RHEA:50252"/>
        <dbReference type="ChEBI" id="CHEBI:15378"/>
        <dbReference type="ChEBI" id="CHEBI:16526"/>
        <dbReference type="ChEBI" id="CHEBI:57287"/>
        <dbReference type="ChEBI" id="CHEBI:57384"/>
        <dbReference type="ChEBI" id="CHEBI:58342"/>
        <dbReference type="ChEBI" id="CHEBI:90726"/>
    </reaction>
    <physiologicalReaction direction="left-to-right" evidence="12">
        <dbReference type="Rhea" id="RHEA:50253"/>
    </physiologicalReaction>
</comment>
<feature type="transmembrane region" description="Helical" evidence="12">
    <location>
        <begin position="261"/>
        <end position="286"/>
    </location>
</feature>
<evidence type="ECO:0000256" key="8">
    <source>
        <dbReference type="ARBA" id="ARBA00023098"/>
    </source>
</evidence>
<evidence type="ECO:0000256" key="2">
    <source>
        <dbReference type="ARBA" id="ARBA00007263"/>
    </source>
</evidence>
<dbReference type="GO" id="GO:0009922">
    <property type="term" value="F:fatty acid elongase activity"/>
    <property type="evidence" value="ECO:0007669"/>
    <property type="project" value="UniProtKB-EC"/>
</dbReference>
<evidence type="ECO:0000256" key="6">
    <source>
        <dbReference type="ARBA" id="ARBA00022832"/>
    </source>
</evidence>
<comment type="similarity">
    <text evidence="2 12">Belongs to the ELO family.</text>
</comment>
<evidence type="ECO:0000256" key="4">
    <source>
        <dbReference type="ARBA" id="ARBA00022679"/>
    </source>
</evidence>
<keyword evidence="7 12" id="KW-1133">Transmembrane helix</keyword>
<dbReference type="GO" id="GO:0019367">
    <property type="term" value="P:fatty acid elongation, saturated fatty acid"/>
    <property type="evidence" value="ECO:0007669"/>
    <property type="project" value="TreeGrafter"/>
</dbReference>
<evidence type="ECO:0000256" key="7">
    <source>
        <dbReference type="ARBA" id="ARBA00022989"/>
    </source>
</evidence>
<comment type="catalytic activity">
    <reaction evidence="11">
        <text>a very-long-chain acyl-CoA + malonyl-CoA + H(+) = a very-long-chain 3-oxoacyl-CoA + CO2 + CoA</text>
        <dbReference type="Rhea" id="RHEA:32727"/>
        <dbReference type="ChEBI" id="CHEBI:15378"/>
        <dbReference type="ChEBI" id="CHEBI:16526"/>
        <dbReference type="ChEBI" id="CHEBI:57287"/>
        <dbReference type="ChEBI" id="CHEBI:57384"/>
        <dbReference type="ChEBI" id="CHEBI:90725"/>
        <dbReference type="ChEBI" id="CHEBI:90736"/>
        <dbReference type="EC" id="2.3.1.199"/>
    </reaction>
</comment>
<evidence type="ECO:0000256" key="12">
    <source>
        <dbReference type="RuleBase" id="RU361115"/>
    </source>
</evidence>
<evidence type="ECO:0000313" key="13">
    <source>
        <dbReference type="EMBL" id="OEJ85981.1"/>
    </source>
</evidence>
<dbReference type="GO" id="GO:0034625">
    <property type="term" value="P:fatty acid elongation, monounsaturated fatty acid"/>
    <property type="evidence" value="ECO:0007669"/>
    <property type="project" value="TreeGrafter"/>
</dbReference>
<feature type="transmembrane region" description="Helical" evidence="12">
    <location>
        <begin position="55"/>
        <end position="75"/>
    </location>
</feature>
<keyword evidence="8 12" id="KW-0443">Lipid metabolism</keyword>
<evidence type="ECO:0000256" key="11">
    <source>
        <dbReference type="ARBA" id="ARBA00047375"/>
    </source>
</evidence>
<keyword evidence="3 12" id="KW-0444">Lipid biosynthesis</keyword>
<reference evidence="14" key="1">
    <citation type="journal article" date="2016" name="Genome Announc.">
        <title>Genome sequences of three species of Hanseniaspora isolated from spontaneous wine fermentations.</title>
        <authorList>
            <person name="Sternes P.R."/>
            <person name="Lee D."/>
            <person name="Kutyna D.R."/>
            <person name="Borneman A.R."/>
        </authorList>
    </citation>
    <scope>NUCLEOTIDE SEQUENCE [LARGE SCALE GENOMIC DNA]</scope>
    <source>
        <strain evidence="14">AWRI3579</strain>
    </source>
</reference>
<dbReference type="GO" id="GO:0042761">
    <property type="term" value="P:very long-chain fatty acid biosynthetic process"/>
    <property type="evidence" value="ECO:0007669"/>
    <property type="project" value="TreeGrafter"/>
</dbReference>
<organism evidence="13 14">
    <name type="scientific">Hanseniaspora osmophila</name>
    <dbReference type="NCBI Taxonomy" id="56408"/>
    <lineage>
        <taxon>Eukaryota</taxon>
        <taxon>Fungi</taxon>
        <taxon>Dikarya</taxon>
        <taxon>Ascomycota</taxon>
        <taxon>Saccharomycotina</taxon>
        <taxon>Saccharomycetes</taxon>
        <taxon>Saccharomycodales</taxon>
        <taxon>Saccharomycodaceae</taxon>
        <taxon>Hanseniaspora</taxon>
    </lineage>
</organism>
<comment type="subcellular location">
    <subcellularLocation>
        <location evidence="1">Membrane</location>
        <topology evidence="1">Multi-pass membrane protein</topology>
    </subcellularLocation>
</comment>
<feature type="transmembrane region" description="Helical" evidence="12">
    <location>
        <begin position="222"/>
        <end position="241"/>
    </location>
</feature>
<keyword evidence="10 12" id="KW-0275">Fatty acid biosynthesis</keyword>
<keyword evidence="6 12" id="KW-0276">Fatty acid metabolism</keyword>
<dbReference type="EC" id="2.3.1.-" evidence="12"/>
<evidence type="ECO:0000256" key="9">
    <source>
        <dbReference type="ARBA" id="ARBA00023136"/>
    </source>
</evidence>
<dbReference type="GO" id="GO:0005789">
    <property type="term" value="C:endoplasmic reticulum membrane"/>
    <property type="evidence" value="ECO:0007669"/>
    <property type="project" value="TreeGrafter"/>
</dbReference>
<dbReference type="InterPro" id="IPR002076">
    <property type="entry name" value="ELO_fam"/>
</dbReference>
<keyword evidence="5 12" id="KW-0812">Transmembrane</keyword>
<dbReference type="Proteomes" id="UP000095728">
    <property type="component" value="Unassembled WGS sequence"/>
</dbReference>
<dbReference type="GO" id="GO:0030148">
    <property type="term" value="P:sphingolipid biosynthetic process"/>
    <property type="evidence" value="ECO:0007669"/>
    <property type="project" value="TreeGrafter"/>
</dbReference>
<accession>A0A1E5RGE5</accession>
<evidence type="ECO:0000256" key="5">
    <source>
        <dbReference type="ARBA" id="ARBA00022692"/>
    </source>
</evidence>
<evidence type="ECO:0000256" key="3">
    <source>
        <dbReference type="ARBA" id="ARBA00022516"/>
    </source>
</evidence>
<gene>
    <name evidence="13" type="ORF">AWRI3579_g1526</name>
</gene>
<protein>
    <recommendedName>
        <fullName evidence="12">Elongation of fatty acids protein</fullName>
        <ecNumber evidence="12">2.3.1.-</ecNumber>
    </recommendedName>
</protein>
<feature type="transmembrane region" description="Helical" evidence="12">
    <location>
        <begin position="190"/>
        <end position="210"/>
    </location>
</feature>
<dbReference type="FunCoup" id="A0A1E5RGE5">
    <property type="interactions" value="630"/>
</dbReference>
<comment type="caution">
    <text evidence="13">The sequence shown here is derived from an EMBL/GenBank/DDBJ whole genome shotgun (WGS) entry which is preliminary data.</text>
</comment>
<evidence type="ECO:0000313" key="14">
    <source>
        <dbReference type="Proteomes" id="UP000095728"/>
    </source>
</evidence>
<dbReference type="Pfam" id="PF01151">
    <property type="entry name" value="ELO"/>
    <property type="match status" value="1"/>
</dbReference>
<dbReference type="PANTHER" id="PTHR11157:SF134">
    <property type="entry name" value="ELONGATION OF FATTY ACIDS PROTEIN 1-RELATED"/>
    <property type="match status" value="1"/>
</dbReference>